<comment type="caution">
    <text evidence="1">The sequence shown here is derived from an EMBL/GenBank/DDBJ whole genome shotgun (WGS) entry which is preliminary data.</text>
</comment>
<dbReference type="EMBL" id="NHRY01000257">
    <property type="protein sequence ID" value="PPQ27574.1"/>
    <property type="molecule type" value="Genomic_DNA"/>
</dbReference>
<proteinExistence type="predicted"/>
<dbReference type="InterPro" id="IPR002850">
    <property type="entry name" value="PIN_toxin-like"/>
</dbReference>
<dbReference type="NCBIfam" id="TIGR00305">
    <property type="entry name" value="putative toxin-antitoxin system toxin component, PIN family"/>
    <property type="match status" value="1"/>
</dbReference>
<sequence>MLTSTGSSSRLNTKSSQGLHESCCRYQRLRQRRALKTSPFPPSHCVWRRNAVSCSNQPRRRHSFSLSSRDHNLVPLIAPATSEWFRQLMTKAELVTIAERIAACRDSTNDKFLELAVNGHADSILTGDSDLLVLNPFRGIPIVNLPRSCRKHRVESPWGRPPHLFDCIGR</sequence>
<protein>
    <submittedName>
        <fullName evidence="1">Putative toxin-antitoxin system toxin component, PIN family</fullName>
    </submittedName>
</protein>
<dbReference type="OrthoDB" id="9802272at2"/>
<organism evidence="1 2">
    <name type="scientific">Rhodopila globiformis</name>
    <name type="common">Rhodopseudomonas globiformis</name>
    <dbReference type="NCBI Taxonomy" id="1071"/>
    <lineage>
        <taxon>Bacteria</taxon>
        <taxon>Pseudomonadati</taxon>
        <taxon>Pseudomonadota</taxon>
        <taxon>Alphaproteobacteria</taxon>
        <taxon>Acetobacterales</taxon>
        <taxon>Acetobacteraceae</taxon>
        <taxon>Rhodopila</taxon>
    </lineage>
</organism>
<dbReference type="AlphaFoldDB" id="A0A2S6MYW8"/>
<dbReference type="Proteomes" id="UP000239724">
    <property type="component" value="Unassembled WGS sequence"/>
</dbReference>
<accession>A0A2S6MYW8</accession>
<evidence type="ECO:0000313" key="1">
    <source>
        <dbReference type="EMBL" id="PPQ27574.1"/>
    </source>
</evidence>
<evidence type="ECO:0000313" key="2">
    <source>
        <dbReference type="Proteomes" id="UP000239724"/>
    </source>
</evidence>
<reference evidence="1 2" key="1">
    <citation type="journal article" date="2018" name="Arch. Microbiol.">
        <title>New insights into the metabolic potential of the phototrophic purple bacterium Rhodopila globiformis DSM 161(T) from its draft genome sequence and evidence for a vanadium-dependent nitrogenase.</title>
        <authorList>
            <person name="Imhoff J.F."/>
            <person name="Rahn T."/>
            <person name="Kunzel S."/>
            <person name="Neulinger S.C."/>
        </authorList>
    </citation>
    <scope>NUCLEOTIDE SEQUENCE [LARGE SCALE GENOMIC DNA]</scope>
    <source>
        <strain evidence="1 2">DSM 161</strain>
    </source>
</reference>
<gene>
    <name evidence="1" type="ORF">CCS01_27035</name>
</gene>
<keyword evidence="2" id="KW-1185">Reference proteome</keyword>
<dbReference type="RefSeq" id="WP_104521940.1">
    <property type="nucleotide sequence ID" value="NZ_NHRY01000257.1"/>
</dbReference>
<name>A0A2S6MYW8_RHOGL</name>